<keyword evidence="22" id="KW-1185">Reference proteome</keyword>
<feature type="disulfide bond" evidence="17">
    <location>
        <begin position="91"/>
        <end position="117"/>
    </location>
</feature>
<keyword evidence="7" id="KW-1133">Transmembrane helix</keyword>
<reference evidence="21" key="3">
    <citation type="submission" date="2025-09" db="UniProtKB">
        <authorList>
            <consortium name="Ensembl"/>
        </authorList>
    </citation>
    <scope>IDENTIFICATION</scope>
</reference>
<evidence type="ECO:0000256" key="6">
    <source>
        <dbReference type="ARBA" id="ARBA00022692"/>
    </source>
</evidence>
<dbReference type="PANTHER" id="PTHR23343">
    <property type="entry name" value="ZONA PELLUCIDA SPERM-BINDING PROTEIN"/>
    <property type="match status" value="1"/>
</dbReference>
<organism evidence="21 22">
    <name type="scientific">Pygocentrus nattereri</name>
    <name type="common">Red-bellied piranha</name>
    <dbReference type="NCBI Taxonomy" id="42514"/>
    <lineage>
        <taxon>Eukaryota</taxon>
        <taxon>Metazoa</taxon>
        <taxon>Chordata</taxon>
        <taxon>Craniata</taxon>
        <taxon>Vertebrata</taxon>
        <taxon>Euteleostomi</taxon>
        <taxon>Actinopterygii</taxon>
        <taxon>Neopterygii</taxon>
        <taxon>Teleostei</taxon>
        <taxon>Ostariophysi</taxon>
        <taxon>Characiformes</taxon>
        <taxon>Characoidei</taxon>
        <taxon>Pygocentrus</taxon>
    </lineage>
</organism>
<dbReference type="GO" id="GO:0005886">
    <property type="term" value="C:plasma membrane"/>
    <property type="evidence" value="ECO:0007669"/>
    <property type="project" value="UniProtKB-SubCell"/>
</dbReference>
<dbReference type="SMART" id="SM00241">
    <property type="entry name" value="ZP"/>
    <property type="match status" value="1"/>
</dbReference>
<dbReference type="Pfam" id="PF00100">
    <property type="entry name" value="Zona_pellucida"/>
    <property type="match status" value="1"/>
</dbReference>
<dbReference type="GeneTree" id="ENSGT00940000163253"/>
<evidence type="ECO:0000256" key="11">
    <source>
        <dbReference type="ARBA" id="ARBA00023279"/>
    </source>
</evidence>
<feature type="disulfide bond" evidence="17">
    <location>
        <begin position="101"/>
        <end position="116"/>
    </location>
</feature>
<sequence>MRLIRLLLRGGLTIKMSSALLTVVSLCAALCGAQQLRDPWLTAQDNNSPNFLQQPYNAPHQGRVFPQQPSRDVYPLAWQSVPTVSEVLQRCEVGDSARVGCGEAGITPVACEALNCCYDKRQYIRAPDGPLCYYGKGVTVQCTEDGQFVVVVARDATVPRISLESIVLEAAGELCSAVDSNTEYAIYQFPFTSCGTRMKVEGDYIIYENRMVSTYEVGVGPRGAITRDSLYELTFQCLYLATAVVPLEVEVNTVPPPLPVFEQGPLQVELRLANGVCATKGCSEEEIYSSYYTEADYPVTVMLRDPVYVEVRILGRTDPNLALVLNRCWATSSPHPSSLPQWDLLLNGCPDVDDHYLTTVLPVSQSSGLPCPTHYKRFIMKMFAFVDETSLSPLQDQIFIHCTTAVCQLSDTETCEPRCGRRSNQPLYLTRCMVFQHGK</sequence>
<feature type="chain" id="PRO_5017477099" description="Zona pellucida sperm-binding protein 4" evidence="18">
    <location>
        <begin position="34"/>
        <end position="439"/>
    </location>
</feature>
<dbReference type="InterPro" id="IPR055356">
    <property type="entry name" value="ZP-N"/>
</dbReference>
<comment type="caution">
    <text evidence="17">Lacks conserved residue(s) required for the propagation of feature annotation.</text>
</comment>
<dbReference type="Pfam" id="PF23344">
    <property type="entry name" value="ZP-N"/>
    <property type="match status" value="1"/>
</dbReference>
<comment type="subcellular location">
    <subcellularLocation>
        <location evidence="1">Cell membrane</location>
        <topology evidence="1">Single-pass type I membrane protein</topology>
    </subcellularLocation>
    <subcellularLocation>
        <location evidence="12">Zona pellucida</location>
    </subcellularLocation>
</comment>
<evidence type="ECO:0000259" key="20">
    <source>
        <dbReference type="PROSITE" id="PS51448"/>
    </source>
</evidence>
<dbReference type="Ensembl" id="ENSPNAT00000021348.2">
    <property type="protein sequence ID" value="ENSPNAP00000013668.1"/>
    <property type="gene ID" value="ENSPNAG00000021706.2"/>
</dbReference>
<dbReference type="InterPro" id="IPR055355">
    <property type="entry name" value="ZP-C"/>
</dbReference>
<keyword evidence="2" id="KW-1003">Cell membrane</keyword>
<dbReference type="GO" id="GO:0035804">
    <property type="term" value="F:structural constituent of egg coat"/>
    <property type="evidence" value="ECO:0007669"/>
    <property type="project" value="TreeGrafter"/>
</dbReference>
<dbReference type="PROSITE" id="PS51034">
    <property type="entry name" value="ZP_2"/>
    <property type="match status" value="1"/>
</dbReference>
<evidence type="ECO:0000256" key="2">
    <source>
        <dbReference type="ARBA" id="ARBA00022475"/>
    </source>
</evidence>
<dbReference type="PRINTS" id="PR00023">
    <property type="entry name" value="ZPELLUCIDA"/>
</dbReference>
<dbReference type="InterPro" id="IPR048290">
    <property type="entry name" value="ZP_chr"/>
</dbReference>
<dbReference type="GO" id="GO:0060468">
    <property type="term" value="P:prevention of polyspermy"/>
    <property type="evidence" value="ECO:0007669"/>
    <property type="project" value="TreeGrafter"/>
</dbReference>
<keyword evidence="3" id="KW-0964">Secreted</keyword>
<evidence type="ECO:0000256" key="5">
    <source>
        <dbReference type="ARBA" id="ARBA00022685"/>
    </source>
</evidence>
<dbReference type="InterPro" id="IPR000519">
    <property type="entry name" value="P_trefoil_dom"/>
</dbReference>
<evidence type="ECO:0000256" key="15">
    <source>
        <dbReference type="ARBA" id="ARBA00042273"/>
    </source>
</evidence>
<evidence type="ECO:0000256" key="18">
    <source>
        <dbReference type="SAM" id="SignalP"/>
    </source>
</evidence>
<name>A0A3B4CQN2_PYGNA</name>
<dbReference type="PROSITE" id="PS51448">
    <property type="entry name" value="P_TREFOIL_2"/>
    <property type="match status" value="1"/>
</dbReference>
<dbReference type="CDD" id="cd00111">
    <property type="entry name" value="Trefoil"/>
    <property type="match status" value="1"/>
</dbReference>
<evidence type="ECO:0000256" key="12">
    <source>
        <dbReference type="ARBA" id="ARBA00024183"/>
    </source>
</evidence>
<keyword evidence="11" id="KW-0278">Fertilization</keyword>
<protein>
    <recommendedName>
        <fullName evidence="14">Zona pellucida sperm-binding protein 4</fullName>
    </recommendedName>
    <alternativeName>
        <fullName evidence="16">Zona pellucida glycoprotein 4</fullName>
    </alternativeName>
    <alternativeName>
        <fullName evidence="15">Zona pellucida protein B</fullName>
    </alternativeName>
</protein>
<keyword evidence="18" id="KW-0732">Signal</keyword>
<dbReference type="InterPro" id="IPR051148">
    <property type="entry name" value="Zona_Pellucida_Domain_gp"/>
</dbReference>
<evidence type="ECO:0000256" key="7">
    <source>
        <dbReference type="ARBA" id="ARBA00022989"/>
    </source>
</evidence>
<dbReference type="GO" id="GO:0007339">
    <property type="term" value="P:binding of sperm to zona pellucida"/>
    <property type="evidence" value="ECO:0007669"/>
    <property type="project" value="TreeGrafter"/>
</dbReference>
<keyword evidence="8" id="KW-0472">Membrane</keyword>
<keyword evidence="6" id="KW-0812">Transmembrane</keyword>
<dbReference type="GO" id="GO:0035805">
    <property type="term" value="C:egg coat"/>
    <property type="evidence" value="ECO:0007669"/>
    <property type="project" value="UniProtKB-SubCell"/>
</dbReference>
<dbReference type="Proteomes" id="UP001501920">
    <property type="component" value="Chromosome 30"/>
</dbReference>
<evidence type="ECO:0000256" key="16">
    <source>
        <dbReference type="ARBA" id="ARBA00042573"/>
    </source>
</evidence>
<keyword evidence="4" id="KW-0272">Extracellular matrix</keyword>
<comment type="function">
    <text evidence="13">Component of the zona pellucida, an extracellular matrix surrounding oocytes which mediates sperm binding, induction of the acrosome reaction and prevents post-fertilization polyspermy. The zona pellucida is composed of 3 to 4 glycoproteins, ZP1, ZP2, ZP3, and ZP4. ZP4 may act as a sperm receptor.</text>
</comment>
<dbReference type="AlphaFoldDB" id="A0A3B4CQN2"/>
<keyword evidence="5" id="KW-0165">Cleavage on pair of basic residues</keyword>
<evidence type="ECO:0000256" key="1">
    <source>
        <dbReference type="ARBA" id="ARBA00004251"/>
    </source>
</evidence>
<feature type="domain" description="ZP" evidence="19">
    <location>
        <begin position="141"/>
        <end position="422"/>
    </location>
</feature>
<keyword evidence="9 17" id="KW-1015">Disulfide bond</keyword>
<dbReference type="InterPro" id="IPR044913">
    <property type="entry name" value="P_trefoil_dom_sf"/>
</dbReference>
<evidence type="ECO:0000259" key="19">
    <source>
        <dbReference type="PROSITE" id="PS51034"/>
    </source>
</evidence>
<evidence type="ECO:0000256" key="14">
    <source>
        <dbReference type="ARBA" id="ARBA00040238"/>
    </source>
</evidence>
<evidence type="ECO:0000256" key="17">
    <source>
        <dbReference type="PROSITE-ProRule" id="PRU00779"/>
    </source>
</evidence>
<dbReference type="Gene3D" id="2.60.40.3210">
    <property type="entry name" value="Zona pellucida, ZP-N domain"/>
    <property type="match status" value="1"/>
</dbReference>
<feature type="domain" description="P-type" evidence="20">
    <location>
        <begin position="89"/>
        <end position="136"/>
    </location>
</feature>
<evidence type="ECO:0000313" key="21">
    <source>
        <dbReference type="Ensembl" id="ENSPNAP00000013668.1"/>
    </source>
</evidence>
<evidence type="ECO:0000256" key="13">
    <source>
        <dbReference type="ARBA" id="ARBA00037545"/>
    </source>
</evidence>
<dbReference type="SUPFAM" id="SSF57492">
    <property type="entry name" value="Trefoil"/>
    <property type="match status" value="1"/>
</dbReference>
<accession>A0A3B4CQN2</accession>
<evidence type="ECO:0000313" key="22">
    <source>
        <dbReference type="Proteomes" id="UP001501920"/>
    </source>
</evidence>
<reference evidence="21 22" key="1">
    <citation type="submission" date="2020-10" db="EMBL/GenBank/DDBJ databases">
        <title>Pygocentrus nattereri (red-bellied piranha) genome, fPygNat1, primary haplotype.</title>
        <authorList>
            <person name="Myers G."/>
            <person name="Meyer A."/>
            <person name="Karagic N."/>
            <person name="Pippel M."/>
            <person name="Winkler S."/>
            <person name="Tracey A."/>
            <person name="Wood J."/>
            <person name="Formenti G."/>
            <person name="Howe K."/>
            <person name="Fedrigo O."/>
            <person name="Jarvis E.D."/>
        </authorList>
    </citation>
    <scope>NUCLEOTIDE SEQUENCE [LARGE SCALE GENOMIC DNA]</scope>
</reference>
<dbReference type="GO" id="GO:0032190">
    <property type="term" value="F:acrosin binding"/>
    <property type="evidence" value="ECO:0007669"/>
    <property type="project" value="TreeGrafter"/>
</dbReference>
<dbReference type="Gene3D" id="2.60.40.4100">
    <property type="entry name" value="Zona pellucida, ZP-C domain"/>
    <property type="match status" value="1"/>
</dbReference>
<evidence type="ECO:0000256" key="9">
    <source>
        <dbReference type="ARBA" id="ARBA00023157"/>
    </source>
</evidence>
<evidence type="ECO:0000256" key="8">
    <source>
        <dbReference type="ARBA" id="ARBA00023136"/>
    </source>
</evidence>
<dbReference type="InterPro" id="IPR001507">
    <property type="entry name" value="ZP_dom"/>
</dbReference>
<dbReference type="PANTHER" id="PTHR23343:SF31">
    <property type="entry name" value="ZONA PELLUCIDA SPERM-BINDING PROTEIN 4"/>
    <property type="match status" value="1"/>
</dbReference>
<feature type="signal peptide" evidence="18">
    <location>
        <begin position="1"/>
        <end position="33"/>
    </location>
</feature>
<dbReference type="InterPro" id="IPR042235">
    <property type="entry name" value="ZP-C_dom"/>
</dbReference>
<reference evidence="21" key="2">
    <citation type="submission" date="2025-08" db="UniProtKB">
        <authorList>
            <consortium name="Ensembl"/>
        </authorList>
    </citation>
    <scope>IDENTIFICATION</scope>
</reference>
<keyword evidence="10" id="KW-0325">Glycoprotein</keyword>
<dbReference type="SMART" id="SM00018">
    <property type="entry name" value="PD"/>
    <property type="match status" value="1"/>
</dbReference>
<evidence type="ECO:0000256" key="4">
    <source>
        <dbReference type="ARBA" id="ARBA00022530"/>
    </source>
</evidence>
<dbReference type="Pfam" id="PF00088">
    <property type="entry name" value="Trefoil"/>
    <property type="match status" value="1"/>
</dbReference>
<dbReference type="Gene3D" id="4.10.110.10">
    <property type="entry name" value="Spasmolytic Protein, domain 1"/>
    <property type="match status" value="1"/>
</dbReference>
<evidence type="ECO:0000256" key="3">
    <source>
        <dbReference type="ARBA" id="ARBA00022525"/>
    </source>
</evidence>
<proteinExistence type="predicted"/>
<evidence type="ECO:0000256" key="10">
    <source>
        <dbReference type="ARBA" id="ARBA00023180"/>
    </source>
</evidence>